<organism evidence="3 4">
    <name type="scientific">Neocallimastix californiae</name>
    <dbReference type="NCBI Taxonomy" id="1754190"/>
    <lineage>
        <taxon>Eukaryota</taxon>
        <taxon>Fungi</taxon>
        <taxon>Fungi incertae sedis</taxon>
        <taxon>Chytridiomycota</taxon>
        <taxon>Chytridiomycota incertae sedis</taxon>
        <taxon>Neocallimastigomycetes</taxon>
        <taxon>Neocallimastigales</taxon>
        <taxon>Neocallimastigaceae</taxon>
        <taxon>Neocallimastix</taxon>
    </lineage>
</organism>
<feature type="region of interest" description="Disordered" evidence="1">
    <location>
        <begin position="472"/>
        <end position="492"/>
    </location>
</feature>
<proteinExistence type="predicted"/>
<reference evidence="3 4" key="1">
    <citation type="submission" date="2016-08" db="EMBL/GenBank/DDBJ databases">
        <title>A Parts List for Fungal Cellulosomes Revealed by Comparative Genomics.</title>
        <authorList>
            <consortium name="DOE Joint Genome Institute"/>
            <person name="Haitjema C.H."/>
            <person name="Gilmore S.P."/>
            <person name="Henske J.K."/>
            <person name="Solomon K.V."/>
            <person name="De Groot R."/>
            <person name="Kuo A."/>
            <person name="Mondo S.J."/>
            <person name="Salamov A.A."/>
            <person name="Labutti K."/>
            <person name="Zhao Z."/>
            <person name="Chiniquy J."/>
            <person name="Barry K."/>
            <person name="Brewer H.M."/>
            <person name="Purvine S.O."/>
            <person name="Wright A.T."/>
            <person name="Boxma B."/>
            <person name="Van Alen T."/>
            <person name="Hackstein J.H."/>
            <person name="Baker S.E."/>
            <person name="Grigoriev I.V."/>
            <person name="O'Malley M.A."/>
        </authorList>
    </citation>
    <scope>NUCLEOTIDE SEQUENCE [LARGE SCALE GENOMIC DNA]</scope>
    <source>
        <strain evidence="3 4">G1</strain>
    </source>
</reference>
<feature type="domain" description="Phospholipase D-like" evidence="2">
    <location>
        <begin position="130"/>
        <end position="242"/>
    </location>
</feature>
<dbReference type="PANTHER" id="PTHR21248:SF22">
    <property type="entry name" value="PHOSPHOLIPASE D"/>
    <property type="match status" value="1"/>
</dbReference>
<dbReference type="GO" id="GO:0006793">
    <property type="term" value="P:phosphorus metabolic process"/>
    <property type="evidence" value="ECO:0007669"/>
    <property type="project" value="UniProtKB-ARBA"/>
</dbReference>
<accession>A0A1Y2EM71</accession>
<dbReference type="InterPro" id="IPR025202">
    <property type="entry name" value="PLD-like_dom"/>
</dbReference>
<dbReference type="Gene3D" id="3.30.870.10">
    <property type="entry name" value="Endonuclease Chain A"/>
    <property type="match status" value="1"/>
</dbReference>
<evidence type="ECO:0000313" key="3">
    <source>
        <dbReference type="EMBL" id="ORY72670.1"/>
    </source>
</evidence>
<dbReference type="Proteomes" id="UP000193920">
    <property type="component" value="Unassembled WGS sequence"/>
</dbReference>
<evidence type="ECO:0000313" key="4">
    <source>
        <dbReference type="Proteomes" id="UP000193920"/>
    </source>
</evidence>
<comment type="caution">
    <text evidence="3">The sequence shown here is derived from an EMBL/GenBank/DDBJ whole genome shotgun (WGS) entry which is preliminary data.</text>
</comment>
<evidence type="ECO:0000256" key="1">
    <source>
        <dbReference type="SAM" id="MobiDB-lite"/>
    </source>
</evidence>
<gene>
    <name evidence="3" type="ORF">LY90DRAFT_637327</name>
</gene>
<dbReference type="PANTHER" id="PTHR21248">
    <property type="entry name" value="CARDIOLIPIN SYNTHASE"/>
    <property type="match status" value="1"/>
</dbReference>
<dbReference type="AlphaFoldDB" id="A0A1Y2EM71"/>
<sequence>MDSEFQKYVENMEATHNKGIVNGICNVIDQAEHNCAIVFQKYKVIPEVEKSIENAVKRGVEFRVIGQESEEESMFQVSKMELSKDKIIDYGCYYTDKKYIETMSTRVLSTRPPPETIPLISTFSILEHYCKIIDEAKKKCTIVTPYYKSIPEIEYSIEKAVKRGVVFDVIGREDEEEEFEPLRRFPNMTIKFYERLHAKLIYNEEGLVMSSMNFTESSVNFNQEIGVYILDKFIINKIRKKFIGEDDIDGYISDPEDYNSVQLHCSCGRVIKNNNEECPRCKRWDEKIFGKKSESTFQFCKKCGRPIKYDPEKPLCYGCFLEEEEEDQRYDDIFDNEMAIDDYIQHCRRCKTPIPADPDKPYCYSCFLKVKDEDQHCDLCGRPISPDPDKPLCYDCYKREMNNEQHRGLCGRPISPDPDKPLCYNCYTKDRDGNINHNRQFCCICGCRIPPDPNKPLCMTCFLNERKREENESRSYNRGGYGRRGNSNYGYDKYRNNKYNDGYNRYNRF</sequence>
<dbReference type="EMBL" id="MCOG01000038">
    <property type="protein sequence ID" value="ORY72670.1"/>
    <property type="molecule type" value="Genomic_DNA"/>
</dbReference>
<dbReference type="Pfam" id="PF13091">
    <property type="entry name" value="PLDc_2"/>
    <property type="match status" value="1"/>
</dbReference>
<feature type="compositionally biased region" description="Low complexity" evidence="1">
    <location>
        <begin position="476"/>
        <end position="491"/>
    </location>
</feature>
<keyword evidence="4" id="KW-1185">Reference proteome</keyword>
<dbReference type="SUPFAM" id="SSF56024">
    <property type="entry name" value="Phospholipase D/nuclease"/>
    <property type="match status" value="1"/>
</dbReference>
<evidence type="ECO:0000259" key="2">
    <source>
        <dbReference type="Pfam" id="PF13091"/>
    </source>
</evidence>
<name>A0A1Y2EM71_9FUNG</name>
<protein>
    <recommendedName>
        <fullName evidence="2">Phospholipase D-like domain-containing protein</fullName>
    </recommendedName>
</protein>